<sequence length="272" mass="29560">MVNLVAVQMTSTPSVEDNLNHVEQAIAQEQVPKGSLVVLPECFACFGTKDGELLNAAEVKDEGLIQQRLSALAKAHECYIVSGTFPIATDDASKFSAACLLFGPDGTVLADYRKIHLFDVSVDDNTGSYKESKFTNPGSEVVTVETPIGNIGLAVCYDVRFPGLFTAMGDIDILVLPAAFTQKTGEAHWHTLVKARAIEKQCYVVAANQTGEHQNGRETFGHSLVVSPWGETLSELPQDIGVIQTSVDIEARQAIKQNMPVAEHNRFRSHFV</sequence>
<dbReference type="AlphaFoldDB" id="A0AAW7Z1T0"/>
<dbReference type="CDD" id="cd07572">
    <property type="entry name" value="nit"/>
    <property type="match status" value="1"/>
</dbReference>
<dbReference type="PANTHER" id="PTHR23088:SF27">
    <property type="entry name" value="DEAMINATED GLUTATHIONE AMIDASE"/>
    <property type="match status" value="1"/>
</dbReference>
<name>A0AAW7Z1T0_9ALTE</name>
<dbReference type="PROSITE" id="PS50263">
    <property type="entry name" value="CN_HYDROLASE"/>
    <property type="match status" value="1"/>
</dbReference>
<feature type="domain" description="CN hydrolase" evidence="3">
    <location>
        <begin position="2"/>
        <end position="249"/>
    </location>
</feature>
<dbReference type="GO" id="GO:0016811">
    <property type="term" value="F:hydrolase activity, acting on carbon-nitrogen (but not peptide) bonds, in linear amides"/>
    <property type="evidence" value="ECO:0007669"/>
    <property type="project" value="InterPro"/>
</dbReference>
<evidence type="ECO:0000259" key="3">
    <source>
        <dbReference type="PROSITE" id="PS50263"/>
    </source>
</evidence>
<dbReference type="SUPFAM" id="SSF56317">
    <property type="entry name" value="Carbon-nitrogen hydrolase"/>
    <property type="match status" value="1"/>
</dbReference>
<evidence type="ECO:0000313" key="4">
    <source>
        <dbReference type="EMBL" id="MDO6577413.1"/>
    </source>
</evidence>
<evidence type="ECO:0000256" key="2">
    <source>
        <dbReference type="ARBA" id="ARBA00022801"/>
    </source>
</evidence>
<dbReference type="InterPro" id="IPR036526">
    <property type="entry name" value="C-N_Hydrolase_sf"/>
</dbReference>
<organism evidence="4 5">
    <name type="scientific">Alteromonas stellipolaris</name>
    <dbReference type="NCBI Taxonomy" id="233316"/>
    <lineage>
        <taxon>Bacteria</taxon>
        <taxon>Pseudomonadati</taxon>
        <taxon>Pseudomonadota</taxon>
        <taxon>Gammaproteobacteria</taxon>
        <taxon>Alteromonadales</taxon>
        <taxon>Alteromonadaceae</taxon>
        <taxon>Alteromonas/Salinimonas group</taxon>
        <taxon>Alteromonas</taxon>
    </lineage>
</organism>
<dbReference type="InterPro" id="IPR045254">
    <property type="entry name" value="Nit1/2_C-N_Hydrolase"/>
</dbReference>
<dbReference type="PROSITE" id="PS01227">
    <property type="entry name" value="UPF0012"/>
    <property type="match status" value="1"/>
</dbReference>
<accession>A0AAW7Z1T0</accession>
<comment type="similarity">
    <text evidence="1">Belongs to the carbon-nitrogen hydrolase superfamily. NIT1/NIT2 family.</text>
</comment>
<proteinExistence type="inferred from homology"/>
<dbReference type="RefSeq" id="WP_303538376.1">
    <property type="nucleotide sequence ID" value="NZ_JAUOQI010000005.1"/>
</dbReference>
<dbReference type="EMBL" id="JAUOQI010000005">
    <property type="protein sequence ID" value="MDO6577413.1"/>
    <property type="molecule type" value="Genomic_DNA"/>
</dbReference>
<dbReference type="InterPro" id="IPR003010">
    <property type="entry name" value="C-N_Hydrolase"/>
</dbReference>
<keyword evidence="2 4" id="KW-0378">Hydrolase</keyword>
<comment type="caution">
    <text evidence="4">The sequence shown here is derived from an EMBL/GenBank/DDBJ whole genome shotgun (WGS) entry which is preliminary data.</text>
</comment>
<dbReference type="InterPro" id="IPR001110">
    <property type="entry name" value="UPF0012_CS"/>
</dbReference>
<protein>
    <submittedName>
        <fullName evidence="4">Carbon-nitrogen hydrolase family protein</fullName>
    </submittedName>
</protein>
<evidence type="ECO:0000256" key="1">
    <source>
        <dbReference type="ARBA" id="ARBA00010613"/>
    </source>
</evidence>
<evidence type="ECO:0000313" key="5">
    <source>
        <dbReference type="Proteomes" id="UP001170717"/>
    </source>
</evidence>
<reference evidence="4" key="1">
    <citation type="submission" date="2023-07" db="EMBL/GenBank/DDBJ databases">
        <title>Genome content predicts the carbon catabolic preferences of heterotrophic bacteria.</title>
        <authorList>
            <person name="Gralka M."/>
        </authorList>
    </citation>
    <scope>NUCLEOTIDE SEQUENCE</scope>
    <source>
        <strain evidence="4">F2M12</strain>
    </source>
</reference>
<gene>
    <name evidence="4" type="ORF">Q4527_08415</name>
</gene>
<dbReference type="PANTHER" id="PTHR23088">
    <property type="entry name" value="NITRILASE-RELATED"/>
    <property type="match status" value="1"/>
</dbReference>
<dbReference type="Proteomes" id="UP001170717">
    <property type="component" value="Unassembled WGS sequence"/>
</dbReference>
<dbReference type="Gene3D" id="3.60.110.10">
    <property type="entry name" value="Carbon-nitrogen hydrolase"/>
    <property type="match status" value="1"/>
</dbReference>
<dbReference type="Pfam" id="PF00795">
    <property type="entry name" value="CN_hydrolase"/>
    <property type="match status" value="1"/>
</dbReference>